<keyword evidence="3" id="KW-1185">Reference proteome</keyword>
<accession>A0A0C2MD67</accession>
<reference evidence="2 3" key="1">
    <citation type="journal article" date="2014" name="Genome Biol. Evol.">
        <title>The genome of the myxosporean Thelohanellus kitauei shows adaptations to nutrient acquisition within its fish host.</title>
        <authorList>
            <person name="Yang Y."/>
            <person name="Xiong J."/>
            <person name="Zhou Z."/>
            <person name="Huo F."/>
            <person name="Miao W."/>
            <person name="Ran C."/>
            <person name="Liu Y."/>
            <person name="Zhang J."/>
            <person name="Feng J."/>
            <person name="Wang M."/>
            <person name="Wang M."/>
            <person name="Wang L."/>
            <person name="Yao B."/>
        </authorList>
    </citation>
    <scope>NUCLEOTIDE SEQUENCE [LARGE SCALE GENOMIC DNA]</scope>
    <source>
        <strain evidence="2">Wuqing</strain>
    </source>
</reference>
<feature type="compositionally biased region" description="Low complexity" evidence="1">
    <location>
        <begin position="74"/>
        <end position="85"/>
    </location>
</feature>
<proteinExistence type="predicted"/>
<comment type="caution">
    <text evidence="2">The sequence shown here is derived from an EMBL/GenBank/DDBJ whole genome shotgun (WGS) entry which is preliminary data.</text>
</comment>
<gene>
    <name evidence="2" type="ORF">RF11_15916</name>
</gene>
<evidence type="ECO:0000256" key="1">
    <source>
        <dbReference type="SAM" id="MobiDB-lite"/>
    </source>
</evidence>
<protein>
    <submittedName>
        <fullName evidence="2">Uncharacterized protein</fullName>
    </submittedName>
</protein>
<dbReference type="EMBL" id="JWZT01004017">
    <property type="protein sequence ID" value="KII65096.1"/>
    <property type="molecule type" value="Genomic_DNA"/>
</dbReference>
<feature type="region of interest" description="Disordered" evidence="1">
    <location>
        <begin position="44"/>
        <end position="116"/>
    </location>
</feature>
<evidence type="ECO:0000313" key="2">
    <source>
        <dbReference type="EMBL" id="KII65096.1"/>
    </source>
</evidence>
<feature type="compositionally biased region" description="Basic and acidic residues" evidence="1">
    <location>
        <begin position="95"/>
        <end position="116"/>
    </location>
</feature>
<dbReference type="Proteomes" id="UP000031668">
    <property type="component" value="Unassembled WGS sequence"/>
</dbReference>
<dbReference type="AlphaFoldDB" id="A0A0C2MD67"/>
<organism evidence="2 3">
    <name type="scientific">Thelohanellus kitauei</name>
    <name type="common">Myxosporean</name>
    <dbReference type="NCBI Taxonomy" id="669202"/>
    <lineage>
        <taxon>Eukaryota</taxon>
        <taxon>Metazoa</taxon>
        <taxon>Cnidaria</taxon>
        <taxon>Myxozoa</taxon>
        <taxon>Myxosporea</taxon>
        <taxon>Bivalvulida</taxon>
        <taxon>Platysporina</taxon>
        <taxon>Myxobolidae</taxon>
        <taxon>Thelohanellus</taxon>
    </lineage>
</organism>
<sequence>MATFETFVSVMNSITEFWFPSGNAYLPLYSVGYFVLQPFFRSGSSGPGTPGPGKKGKPEAPRRALPTRVANQVPAAKAGRGPAPASKRRGVVVPIDRRRDTQVPHKTLRALEDLRT</sequence>
<name>A0A0C2MD67_THEKT</name>
<evidence type="ECO:0000313" key="3">
    <source>
        <dbReference type="Proteomes" id="UP000031668"/>
    </source>
</evidence>